<evidence type="ECO:0000313" key="2">
    <source>
        <dbReference type="Proteomes" id="UP000515160"/>
    </source>
</evidence>
<dbReference type="InterPro" id="IPR015897">
    <property type="entry name" value="CHK_kinase-like"/>
</dbReference>
<feature type="domain" description="CHK kinase-like" evidence="1">
    <location>
        <begin position="151"/>
        <end position="338"/>
    </location>
</feature>
<dbReference type="Proteomes" id="UP000515160">
    <property type="component" value="Chromosome 2R"/>
</dbReference>
<evidence type="ECO:0000259" key="1">
    <source>
        <dbReference type="SMART" id="SM00587"/>
    </source>
</evidence>
<dbReference type="SUPFAM" id="SSF56112">
    <property type="entry name" value="Protein kinase-like (PK-like)"/>
    <property type="match status" value="1"/>
</dbReference>
<dbReference type="Gene3D" id="3.90.1200.10">
    <property type="match status" value="1"/>
</dbReference>
<dbReference type="Pfam" id="PF02958">
    <property type="entry name" value="EcKL"/>
    <property type="match status" value="1"/>
</dbReference>
<organism evidence="2 3">
    <name type="scientific">Drosophila albomicans</name>
    <name type="common">Fruit fly</name>
    <dbReference type="NCBI Taxonomy" id="7291"/>
    <lineage>
        <taxon>Eukaryota</taxon>
        <taxon>Metazoa</taxon>
        <taxon>Ecdysozoa</taxon>
        <taxon>Arthropoda</taxon>
        <taxon>Hexapoda</taxon>
        <taxon>Insecta</taxon>
        <taxon>Pterygota</taxon>
        <taxon>Neoptera</taxon>
        <taxon>Endopterygota</taxon>
        <taxon>Diptera</taxon>
        <taxon>Brachycera</taxon>
        <taxon>Muscomorpha</taxon>
        <taxon>Ephydroidea</taxon>
        <taxon>Drosophilidae</taxon>
        <taxon>Drosophila</taxon>
    </lineage>
</organism>
<protein>
    <submittedName>
        <fullName evidence="3">Uncharacterized protein LOC117575289 isoform X1</fullName>
    </submittedName>
</protein>
<name>A0A9C6WGL0_DROAB</name>
<dbReference type="AlphaFoldDB" id="A0A9C6WGL0"/>
<dbReference type="InterPro" id="IPR004119">
    <property type="entry name" value="EcKL"/>
</dbReference>
<accession>A0A9C6WGL0</accession>
<sequence>MLYEKMAPNNNSDSNVPENPNEYLVIPKWINEEYFRPILEKEVDDFVSIKKFTVIAATQPGENFTSVMVRVIVDIETKDGSEKNLRYILKTTLETDKGGELVAGMSLFPKEKEMYQVQIPNYIKLYKEAGVDIELAPKCVHIEETPEGITLVMEDLKQQNFENIDRLKGFDMEHMTSVLRKVAELHAASVINHERNGQYADMFYQSLFNEKNRPMFEGMSAMRMVQYVEAMRQWNLPDVEEYIKLIPTPKEFFDSGLNLYNVDESEFNVLNHGDLWCNNIMFSGDRTLFVDLQMAKWGSPAQDLWYLITSSASLDIKVKEFDHFIEIYHTRLVECLKLLKYSKPIPTLKELHIMMIKYGDWAMSTANGVLVIVVLPSDKDASINTMMMPGPEGDAFRYMIFSNPRYEKAMVQLYPFLKNKGLL</sequence>
<keyword evidence="2" id="KW-1185">Reference proteome</keyword>
<dbReference type="InterPro" id="IPR011009">
    <property type="entry name" value="Kinase-like_dom_sf"/>
</dbReference>
<proteinExistence type="predicted"/>
<dbReference type="PANTHER" id="PTHR11012">
    <property type="entry name" value="PROTEIN KINASE-LIKE DOMAIN-CONTAINING"/>
    <property type="match status" value="1"/>
</dbReference>
<evidence type="ECO:0000313" key="3">
    <source>
        <dbReference type="RefSeq" id="XP_051862393.1"/>
    </source>
</evidence>
<dbReference type="SMART" id="SM00587">
    <property type="entry name" value="CHK"/>
    <property type="match status" value="1"/>
</dbReference>
<dbReference type="PANTHER" id="PTHR11012:SF6">
    <property type="entry name" value="CHK DOMAIN OV1-RELATED"/>
    <property type="match status" value="1"/>
</dbReference>
<dbReference type="RefSeq" id="XP_051862393.1">
    <property type="nucleotide sequence ID" value="XM_052006433.1"/>
</dbReference>
<dbReference type="GeneID" id="117575289"/>
<gene>
    <name evidence="3" type="primary">LOC117575289</name>
</gene>
<dbReference type="OrthoDB" id="191037at2759"/>
<reference evidence="3" key="1">
    <citation type="submission" date="2025-08" db="UniProtKB">
        <authorList>
            <consortium name="RefSeq"/>
        </authorList>
    </citation>
    <scope>IDENTIFICATION</scope>
    <source>
        <strain evidence="3">15112-1751.03</strain>
        <tissue evidence="3">Whole Adult</tissue>
    </source>
</reference>